<dbReference type="HOGENOM" id="CLU_1601913_0_0_9"/>
<name>A0A097AN65_THEKI</name>
<evidence type="ECO:0000256" key="4">
    <source>
        <dbReference type="ARBA" id="ARBA00022989"/>
    </source>
</evidence>
<evidence type="ECO:0000313" key="7">
    <source>
        <dbReference type="EMBL" id="AIS51259.1"/>
    </source>
</evidence>
<dbReference type="GO" id="GO:0005886">
    <property type="term" value="C:plasma membrane"/>
    <property type="evidence" value="ECO:0007669"/>
    <property type="project" value="UniProtKB-SubCell"/>
</dbReference>
<dbReference type="PANTHER" id="PTHR23513">
    <property type="entry name" value="INTEGRAL MEMBRANE EFFLUX PROTEIN-RELATED"/>
    <property type="match status" value="1"/>
</dbReference>
<dbReference type="KEGG" id="tki:TKV_c00450"/>
<dbReference type="Gene3D" id="1.20.1250.20">
    <property type="entry name" value="MFS general substrate transporter like domains"/>
    <property type="match status" value="1"/>
</dbReference>
<evidence type="ECO:0008006" key="9">
    <source>
        <dbReference type="Google" id="ProtNLM"/>
    </source>
</evidence>
<protein>
    <recommendedName>
        <fullName evidence="9">Major facilitator superfamily MFS_1</fullName>
    </recommendedName>
</protein>
<feature type="transmembrane region" description="Helical" evidence="6">
    <location>
        <begin position="135"/>
        <end position="155"/>
    </location>
</feature>
<keyword evidence="2" id="KW-1003">Cell membrane</keyword>
<evidence type="ECO:0000256" key="1">
    <source>
        <dbReference type="ARBA" id="ARBA00004651"/>
    </source>
</evidence>
<feature type="transmembrane region" description="Helical" evidence="6">
    <location>
        <begin position="110"/>
        <end position="129"/>
    </location>
</feature>
<evidence type="ECO:0000256" key="6">
    <source>
        <dbReference type="SAM" id="Phobius"/>
    </source>
</evidence>
<feature type="transmembrane region" description="Helical" evidence="6">
    <location>
        <begin position="55"/>
        <end position="74"/>
    </location>
</feature>
<dbReference type="InterPro" id="IPR036259">
    <property type="entry name" value="MFS_trans_sf"/>
</dbReference>
<gene>
    <name evidence="7" type="ORF">TKV_c00450</name>
</gene>
<keyword evidence="8" id="KW-1185">Reference proteome</keyword>
<sequence length="166" mass="18898">MFINVNYEQNMSLSESEQVINSVENKNLFSQFLDGLRVIKSNKFLLFYCYYRRRCYLFLAPISLYIPLYTKNILNLSSTFYGIISSAITVGGLFGSLALLVFGKRVNKKFFIVSGFIFQGISLIMFGLIQNFIGGFVSLMILGIALSKILSYNIYPIFVQHSVKLS</sequence>
<feature type="transmembrane region" description="Helical" evidence="6">
    <location>
        <begin position="80"/>
        <end position="103"/>
    </location>
</feature>
<keyword evidence="3 6" id="KW-0812">Transmembrane</keyword>
<keyword evidence="4 6" id="KW-1133">Transmembrane helix</keyword>
<evidence type="ECO:0000256" key="5">
    <source>
        <dbReference type="ARBA" id="ARBA00023136"/>
    </source>
</evidence>
<dbReference type="Proteomes" id="UP000029669">
    <property type="component" value="Chromosome"/>
</dbReference>
<evidence type="ECO:0000256" key="2">
    <source>
        <dbReference type="ARBA" id="ARBA00022475"/>
    </source>
</evidence>
<dbReference type="EMBL" id="CP009170">
    <property type="protein sequence ID" value="AIS51259.1"/>
    <property type="molecule type" value="Genomic_DNA"/>
</dbReference>
<keyword evidence="5 6" id="KW-0472">Membrane</keyword>
<comment type="subcellular location">
    <subcellularLocation>
        <location evidence="1">Cell membrane</location>
        <topology evidence="1">Multi-pass membrane protein</topology>
    </subcellularLocation>
</comment>
<dbReference type="AlphaFoldDB" id="A0A097AN65"/>
<evidence type="ECO:0000256" key="3">
    <source>
        <dbReference type="ARBA" id="ARBA00022692"/>
    </source>
</evidence>
<dbReference type="PANTHER" id="PTHR23513:SF6">
    <property type="entry name" value="MAJOR FACILITATOR SUPERFAMILY ASSOCIATED DOMAIN-CONTAINING PROTEIN"/>
    <property type="match status" value="1"/>
</dbReference>
<dbReference type="SUPFAM" id="SSF103473">
    <property type="entry name" value="MFS general substrate transporter"/>
    <property type="match status" value="1"/>
</dbReference>
<proteinExistence type="predicted"/>
<evidence type="ECO:0000313" key="8">
    <source>
        <dbReference type="Proteomes" id="UP000029669"/>
    </source>
</evidence>
<accession>A0A097AN65</accession>
<reference evidence="8" key="1">
    <citation type="journal article" date="2015" name="Genome Announc.">
        <title>Whole-Genome Sequences of 80 Environmental and Clinical Isolates of Burkholderia pseudomallei.</title>
        <authorList>
            <person name="Johnson S.L."/>
            <person name="Baker A.L."/>
            <person name="Chain P.S."/>
            <person name="Currie B.J."/>
            <person name="Daligault H.E."/>
            <person name="Davenport K.W."/>
            <person name="Davis C.B."/>
            <person name="Inglis T.J."/>
            <person name="Kaestli M."/>
            <person name="Koren S."/>
            <person name="Mayo M."/>
            <person name="Merritt A.J."/>
            <person name="Price E.P."/>
            <person name="Sarovich D.S."/>
            <person name="Warner J."/>
            <person name="Rosovitz M.J."/>
        </authorList>
    </citation>
    <scope>NUCLEOTIDE SEQUENCE [LARGE SCALE GENOMIC DNA]</scope>
    <source>
        <strain evidence="8">DSM 2030</strain>
    </source>
</reference>
<organism evidence="7 8">
    <name type="scientific">Thermoanaerobacter kivui</name>
    <name type="common">Acetogenium kivui</name>
    <dbReference type="NCBI Taxonomy" id="2325"/>
    <lineage>
        <taxon>Bacteria</taxon>
        <taxon>Bacillati</taxon>
        <taxon>Bacillota</taxon>
        <taxon>Clostridia</taxon>
        <taxon>Thermoanaerobacterales</taxon>
        <taxon>Thermoanaerobacteraceae</taxon>
        <taxon>Thermoanaerobacter</taxon>
    </lineage>
</organism>